<dbReference type="Gene3D" id="3.40.50.10140">
    <property type="entry name" value="Toll/interleukin-1 receptor homology (TIR) domain"/>
    <property type="match status" value="1"/>
</dbReference>
<dbReference type="SUPFAM" id="SSF52540">
    <property type="entry name" value="P-loop containing nucleoside triphosphate hydrolases"/>
    <property type="match status" value="1"/>
</dbReference>
<dbReference type="PANTHER" id="PTHR11017">
    <property type="entry name" value="LEUCINE-RICH REPEAT-CONTAINING PROTEIN"/>
    <property type="match status" value="1"/>
</dbReference>
<dbReference type="Pfam" id="PF23282">
    <property type="entry name" value="WHD_ROQ1"/>
    <property type="match status" value="1"/>
</dbReference>
<evidence type="ECO:0000256" key="2">
    <source>
        <dbReference type="ARBA" id="ARBA00022737"/>
    </source>
</evidence>
<dbReference type="Pfam" id="PF00931">
    <property type="entry name" value="NB-ARC"/>
    <property type="match status" value="1"/>
</dbReference>
<dbReference type="GO" id="GO:0006952">
    <property type="term" value="P:defense response"/>
    <property type="evidence" value="ECO:0007669"/>
    <property type="project" value="UniProtKB-KW"/>
</dbReference>
<dbReference type="Proteomes" id="UP000489600">
    <property type="component" value="Unassembled WGS sequence"/>
</dbReference>
<evidence type="ECO:0000256" key="4">
    <source>
        <dbReference type="ARBA" id="ARBA00022821"/>
    </source>
</evidence>
<feature type="domain" description="TIR" evidence="6">
    <location>
        <begin position="12"/>
        <end position="178"/>
    </location>
</feature>
<comment type="caution">
    <text evidence="7">The sequence shown here is derived from an EMBL/GenBank/DDBJ whole genome shotgun (WGS) entry which is preliminary data.</text>
</comment>
<evidence type="ECO:0000256" key="5">
    <source>
        <dbReference type="ARBA" id="ARBA00023027"/>
    </source>
</evidence>
<keyword evidence="5" id="KW-0520">NAD</keyword>
<dbReference type="PROSITE" id="PS50104">
    <property type="entry name" value="TIR"/>
    <property type="match status" value="1"/>
</dbReference>
<keyword evidence="3" id="KW-0378">Hydrolase</keyword>
<keyword evidence="4" id="KW-0611">Plant defense</keyword>
<dbReference type="EMBL" id="CABITT030000002">
    <property type="protein sequence ID" value="VVA95101.1"/>
    <property type="molecule type" value="Genomic_DNA"/>
</dbReference>
<dbReference type="GO" id="GO:0007165">
    <property type="term" value="P:signal transduction"/>
    <property type="evidence" value="ECO:0007669"/>
    <property type="project" value="InterPro"/>
</dbReference>
<name>A0A565B0C5_9BRAS</name>
<accession>A0A565B0C5</accession>
<dbReference type="FunFam" id="3.40.50.300:FF:001002">
    <property type="entry name" value="Disease resistance protein (TIR-NBS-LRR class)"/>
    <property type="match status" value="1"/>
</dbReference>
<reference evidence="7" key="1">
    <citation type="submission" date="2019-07" db="EMBL/GenBank/DDBJ databases">
        <authorList>
            <person name="Dittberner H."/>
        </authorList>
    </citation>
    <scope>NUCLEOTIDE SEQUENCE [LARGE SCALE GENOMIC DNA]</scope>
</reference>
<keyword evidence="2" id="KW-0677">Repeat</keyword>
<dbReference type="SUPFAM" id="SSF52058">
    <property type="entry name" value="L domain-like"/>
    <property type="match status" value="1"/>
</dbReference>
<organism evidence="7 8">
    <name type="scientific">Arabis nemorensis</name>
    <dbReference type="NCBI Taxonomy" id="586526"/>
    <lineage>
        <taxon>Eukaryota</taxon>
        <taxon>Viridiplantae</taxon>
        <taxon>Streptophyta</taxon>
        <taxon>Embryophyta</taxon>
        <taxon>Tracheophyta</taxon>
        <taxon>Spermatophyta</taxon>
        <taxon>Magnoliopsida</taxon>
        <taxon>eudicotyledons</taxon>
        <taxon>Gunneridae</taxon>
        <taxon>Pentapetalae</taxon>
        <taxon>rosids</taxon>
        <taxon>malvids</taxon>
        <taxon>Brassicales</taxon>
        <taxon>Brassicaceae</taxon>
        <taxon>Arabideae</taxon>
        <taxon>Arabis</taxon>
    </lineage>
</organism>
<evidence type="ECO:0000256" key="3">
    <source>
        <dbReference type="ARBA" id="ARBA00022801"/>
    </source>
</evidence>
<dbReference type="InterPro" id="IPR032675">
    <property type="entry name" value="LRR_dom_sf"/>
</dbReference>
<dbReference type="SUPFAM" id="SSF52200">
    <property type="entry name" value="Toll/Interleukin receptor TIR domain"/>
    <property type="match status" value="1"/>
</dbReference>
<dbReference type="GO" id="GO:0016787">
    <property type="term" value="F:hydrolase activity"/>
    <property type="evidence" value="ECO:0007669"/>
    <property type="project" value="UniProtKB-KW"/>
</dbReference>
<dbReference type="OrthoDB" id="1060944at2759"/>
<dbReference type="InterPro" id="IPR002182">
    <property type="entry name" value="NB-ARC"/>
</dbReference>
<dbReference type="InterPro" id="IPR042197">
    <property type="entry name" value="Apaf_helical"/>
</dbReference>
<dbReference type="FunFam" id="3.40.50.10140:FF:000007">
    <property type="entry name" value="Disease resistance protein (TIR-NBS-LRR class)"/>
    <property type="match status" value="1"/>
</dbReference>
<evidence type="ECO:0000256" key="1">
    <source>
        <dbReference type="ARBA" id="ARBA00022614"/>
    </source>
</evidence>
<dbReference type="InterPro" id="IPR027417">
    <property type="entry name" value="P-loop_NTPase"/>
</dbReference>
<dbReference type="Gene3D" id="3.40.50.300">
    <property type="entry name" value="P-loop containing nucleotide triphosphate hydrolases"/>
    <property type="match status" value="1"/>
</dbReference>
<dbReference type="Gene3D" id="1.10.8.430">
    <property type="entry name" value="Helical domain of apoptotic protease-activating factors"/>
    <property type="match status" value="1"/>
</dbReference>
<proteinExistence type="predicted"/>
<protein>
    <recommendedName>
        <fullName evidence="6">TIR domain-containing protein</fullName>
    </recommendedName>
</protein>
<dbReference type="InterPro" id="IPR036390">
    <property type="entry name" value="WH_DNA-bd_sf"/>
</dbReference>
<dbReference type="SMART" id="SM00255">
    <property type="entry name" value="TIR"/>
    <property type="match status" value="1"/>
</dbReference>
<dbReference type="PRINTS" id="PR00364">
    <property type="entry name" value="DISEASERSIST"/>
</dbReference>
<keyword evidence="8" id="KW-1185">Reference proteome</keyword>
<dbReference type="AlphaFoldDB" id="A0A565B0C5"/>
<dbReference type="PANTHER" id="PTHR11017:SF501">
    <property type="entry name" value="ADP-RIBOSYL CYCLASE_CYCLIC ADP-RIBOSE HYDROLASE-RELATED"/>
    <property type="match status" value="1"/>
</dbReference>
<dbReference type="InterPro" id="IPR058192">
    <property type="entry name" value="WHD_ROQ1-like"/>
</dbReference>
<evidence type="ECO:0000259" key="6">
    <source>
        <dbReference type="PROSITE" id="PS50104"/>
    </source>
</evidence>
<evidence type="ECO:0000313" key="7">
    <source>
        <dbReference type="EMBL" id="VVA95101.1"/>
    </source>
</evidence>
<evidence type="ECO:0000313" key="8">
    <source>
        <dbReference type="Proteomes" id="UP000489600"/>
    </source>
</evidence>
<dbReference type="Gene3D" id="3.80.10.10">
    <property type="entry name" value="Ribonuclease Inhibitor"/>
    <property type="match status" value="3"/>
</dbReference>
<sequence length="1163" mass="132419">MASSSSSSNLVRTYDVFLSFRGKDTRYTIVSHLYQALSLKGLFTFKDDKRIEVGHNISDRLLKAIKTSWFAVIIISANHATSTWCLEELRTIMELHKENKIEVVPIFYGVEPSDVRYQIGSFKAAFQKYDESLEMSDKVLKWRDALVQVSNLAGTHSSQCMDEAAMIAKVVGSISTRLRIIKPTEMMNFVGMDVHMDRLDPLLSMESEDEVRMIGIWGMGGIGKTTIAKCLYARFEHQYQACFMNVWENYNNEHGGGAKHLQMKLLSDITRDPDIKLWSAEAGYNDIKSRLGHTKVFLVLDGVDKLEQIDALAKEASWFGPGSRIIITTRDRGLLNACRVNNVHEVKCLDDKYALQIFKQSAFRGGIPHCDGFEHLSVRASQLAHGLPSALVAFGEHLSQKTTILEWKQELDTLEKSPHEDVQKILMTSYNGLDQRDKIVFLHVACLFNRGYLHHITTFFDNGDSRLNRLAAKSLVDITRDGSVNMHFLVVQTGREIVCQESGGRPFEQRFLWDTKEICSILEHNIGSAKLEGLALQMCEMTNRLPTRSTRNDITPMYNLKFLMFLGDTYSNLKLNGYGLSNKLKLLHWDFYPSTRLPINFRMDNLVEINLRNSKLVHLWNGPQWLHSLRRLYLSGSRNLTKLPDLSTAVNLEELITDGCRSLKRIQGSINGLNLRKLNMIQCDSLKGLLHVTLLHEINPSRRGRQKMIVTFSSTRETVAFPTDLSIDGKISIQLLGLSGNAEHLSFSTVQITHELMEVSHKTVTPLPMSDSDTYIFESLHIRRFKYNKDRTSLSCYSFSNFACLTKLKLINLNIQAIPDDIDQLQLLKTLDLSGNDFAYLPSTMRVLAKLKYLSLGNCRGLVALPQLTQLEMLILSDCVNLRSLLGLHVVEEHDTNCLLELWLDNCNNVQLLSESLSRFTKLTYLDLSRHDFVALPSSIKELSSLGTLFFNNCKKLKSIEELPLSIQYLYIHGCESLMNFSLSSNHSTKHLDLSHCFSLREKEHLTSMFFYDEHTQVVTPAFACLPRIGGSSSNDCQTQEKSQRIYLPRLAPKLLGFIVFVEIVCEEPLRLQFPAFPCKWNWEAGRVLRIDLKPNIYLSTNMKAEKAAPSHHLITIHVPFSMNNEDVRLQFQVHLLLPKESQIPHAKIRFEILPPFQINGPS</sequence>
<dbReference type="InterPro" id="IPR000157">
    <property type="entry name" value="TIR_dom"/>
</dbReference>
<dbReference type="Pfam" id="PF01582">
    <property type="entry name" value="TIR"/>
    <property type="match status" value="1"/>
</dbReference>
<keyword evidence="1" id="KW-0433">Leucine-rich repeat</keyword>
<dbReference type="GO" id="GO:0043531">
    <property type="term" value="F:ADP binding"/>
    <property type="evidence" value="ECO:0007669"/>
    <property type="project" value="InterPro"/>
</dbReference>
<gene>
    <name evidence="7" type="ORF">ANE_LOCUS5546</name>
</gene>
<dbReference type="InterPro" id="IPR044974">
    <property type="entry name" value="Disease_R_plants"/>
</dbReference>
<dbReference type="SUPFAM" id="SSF46785">
    <property type="entry name" value="Winged helix' DNA-binding domain"/>
    <property type="match status" value="1"/>
</dbReference>
<dbReference type="InterPro" id="IPR035897">
    <property type="entry name" value="Toll_tir_struct_dom_sf"/>
</dbReference>